<feature type="signal peptide" evidence="1">
    <location>
        <begin position="1"/>
        <end position="20"/>
    </location>
</feature>
<dbReference type="AlphaFoldDB" id="A0A0F6ABJ2"/>
<organism evidence="2 3">
    <name type="scientific">Pseudoalteromonas luteoviolacea S4054</name>
    <dbReference type="NCBI Taxonomy" id="1129367"/>
    <lineage>
        <taxon>Bacteria</taxon>
        <taxon>Pseudomonadati</taxon>
        <taxon>Pseudomonadota</taxon>
        <taxon>Gammaproteobacteria</taxon>
        <taxon>Alteromonadales</taxon>
        <taxon>Pseudoalteromonadaceae</taxon>
        <taxon>Pseudoalteromonas</taxon>
    </lineage>
</organism>
<sequence length="88" mass="10268">MMKNLLVVSVFVSAFLSAVAHGNEKENQNARYKVCHYKLTAAKTALSYPLWERKKRYTWQNCPMSWTISKSKGQKPVGVYIYLYTTYH</sequence>
<proteinExistence type="predicted"/>
<gene>
    <name evidence="2" type="ORF">N479_14145</name>
</gene>
<evidence type="ECO:0000256" key="1">
    <source>
        <dbReference type="SAM" id="SignalP"/>
    </source>
</evidence>
<protein>
    <submittedName>
        <fullName evidence="2">Uncharacterized protein</fullName>
    </submittedName>
</protein>
<dbReference type="EMBL" id="AUXW01000146">
    <property type="protein sequence ID" value="KKE83508.1"/>
    <property type="molecule type" value="Genomic_DNA"/>
</dbReference>
<reference evidence="2 3" key="1">
    <citation type="journal article" date="2015" name="BMC Genomics">
        <title>Genome mining reveals unlocked bioactive potential of marine Gram-negative bacteria.</title>
        <authorList>
            <person name="Machado H."/>
            <person name="Sonnenschein E.C."/>
            <person name="Melchiorsen J."/>
            <person name="Gram L."/>
        </authorList>
    </citation>
    <scope>NUCLEOTIDE SEQUENCE [LARGE SCALE GENOMIC DNA]</scope>
    <source>
        <strain evidence="2 3">S4054</strain>
    </source>
</reference>
<comment type="caution">
    <text evidence="2">The sequence shown here is derived from an EMBL/GenBank/DDBJ whole genome shotgun (WGS) entry which is preliminary data.</text>
</comment>
<accession>A0A0F6ABJ2</accession>
<name>A0A0F6ABJ2_9GAMM</name>
<evidence type="ECO:0000313" key="3">
    <source>
        <dbReference type="Proteomes" id="UP000033434"/>
    </source>
</evidence>
<dbReference type="RefSeq" id="WP_046356264.1">
    <property type="nucleotide sequence ID" value="NZ_AUXW01000146.1"/>
</dbReference>
<feature type="chain" id="PRO_5002499149" evidence="1">
    <location>
        <begin position="21"/>
        <end position="88"/>
    </location>
</feature>
<dbReference type="PATRIC" id="fig|1129367.4.peg.2653"/>
<dbReference type="Proteomes" id="UP000033434">
    <property type="component" value="Unassembled WGS sequence"/>
</dbReference>
<keyword evidence="1" id="KW-0732">Signal</keyword>
<evidence type="ECO:0000313" key="2">
    <source>
        <dbReference type="EMBL" id="KKE83508.1"/>
    </source>
</evidence>